<dbReference type="Gene3D" id="3.20.20.140">
    <property type="entry name" value="Metal-dependent hydrolases"/>
    <property type="match status" value="1"/>
</dbReference>
<gene>
    <name evidence="2" type="ORF">GCM10009765_79960</name>
</gene>
<accession>A0ABN2J7L4</accession>
<dbReference type="RefSeq" id="WP_344315196.1">
    <property type="nucleotide sequence ID" value="NZ_BAAANY010000043.1"/>
</dbReference>
<dbReference type="Proteomes" id="UP001500618">
    <property type="component" value="Unassembled WGS sequence"/>
</dbReference>
<feature type="domain" description="Amidohydrolase-related" evidence="1">
    <location>
        <begin position="41"/>
        <end position="232"/>
    </location>
</feature>
<evidence type="ECO:0000313" key="3">
    <source>
        <dbReference type="Proteomes" id="UP001500618"/>
    </source>
</evidence>
<keyword evidence="3" id="KW-1185">Reference proteome</keyword>
<evidence type="ECO:0000259" key="1">
    <source>
        <dbReference type="Pfam" id="PF04909"/>
    </source>
</evidence>
<organism evidence="2 3">
    <name type="scientific">Fodinicola feengrottensis</name>
    <dbReference type="NCBI Taxonomy" id="435914"/>
    <lineage>
        <taxon>Bacteria</taxon>
        <taxon>Bacillati</taxon>
        <taxon>Actinomycetota</taxon>
        <taxon>Actinomycetes</taxon>
        <taxon>Mycobacteriales</taxon>
        <taxon>Fodinicola</taxon>
    </lineage>
</organism>
<sequence>MTELIDVHASVGAYPRAYVRGQNVDELAEQMRRLGIGQAVVGSTASVWHDPAHGNAEALAVAGTSGLHPCMTALPPTPGETVDLEGAIAVRMYPATHDFDPLDAAMDPLYERLVAQRLPLTVGLPEIGWPALDALAGRWPGLAVIVSALGYRTLRRLAAVFGRRPNLHADMVNFASHQGVEWFVRQWGAERLLFGTGTPVRDPAEAVARLSWSGLSDADRQLVGHGNAVRLFQGLT</sequence>
<name>A0ABN2J7L4_9ACTN</name>
<dbReference type="EMBL" id="BAAANY010000043">
    <property type="protein sequence ID" value="GAA1719613.1"/>
    <property type="molecule type" value="Genomic_DNA"/>
</dbReference>
<proteinExistence type="predicted"/>
<protein>
    <recommendedName>
        <fullName evidence="1">Amidohydrolase-related domain-containing protein</fullName>
    </recommendedName>
</protein>
<dbReference type="SUPFAM" id="SSF51556">
    <property type="entry name" value="Metallo-dependent hydrolases"/>
    <property type="match status" value="1"/>
</dbReference>
<dbReference type="Pfam" id="PF04909">
    <property type="entry name" value="Amidohydro_2"/>
    <property type="match status" value="1"/>
</dbReference>
<comment type="caution">
    <text evidence="2">The sequence shown here is derived from an EMBL/GenBank/DDBJ whole genome shotgun (WGS) entry which is preliminary data.</text>
</comment>
<dbReference type="InterPro" id="IPR032466">
    <property type="entry name" value="Metal_Hydrolase"/>
</dbReference>
<reference evidence="2 3" key="1">
    <citation type="journal article" date="2019" name="Int. J. Syst. Evol. Microbiol.">
        <title>The Global Catalogue of Microorganisms (GCM) 10K type strain sequencing project: providing services to taxonomists for standard genome sequencing and annotation.</title>
        <authorList>
            <consortium name="The Broad Institute Genomics Platform"/>
            <consortium name="The Broad Institute Genome Sequencing Center for Infectious Disease"/>
            <person name="Wu L."/>
            <person name="Ma J."/>
        </authorList>
    </citation>
    <scope>NUCLEOTIDE SEQUENCE [LARGE SCALE GENOMIC DNA]</scope>
    <source>
        <strain evidence="2 3">JCM 14718</strain>
    </source>
</reference>
<dbReference type="InterPro" id="IPR006680">
    <property type="entry name" value="Amidohydro-rel"/>
</dbReference>
<evidence type="ECO:0000313" key="2">
    <source>
        <dbReference type="EMBL" id="GAA1719613.1"/>
    </source>
</evidence>